<feature type="domain" description="HTH arsR-type" evidence="2">
    <location>
        <begin position="1"/>
        <end position="91"/>
    </location>
</feature>
<name>A0A317L4C5_9BACI</name>
<comment type="caution">
    <text evidence="3">The sequence shown here is derived from an EMBL/GenBank/DDBJ whole genome shotgun (WGS) entry which is preliminary data.</text>
</comment>
<dbReference type="Proteomes" id="UP000245624">
    <property type="component" value="Unassembled WGS sequence"/>
</dbReference>
<dbReference type="InterPro" id="IPR001845">
    <property type="entry name" value="HTH_ArsR_DNA-bd_dom"/>
</dbReference>
<dbReference type="Gene3D" id="1.10.10.10">
    <property type="entry name" value="Winged helix-like DNA-binding domain superfamily/Winged helix DNA-binding domain"/>
    <property type="match status" value="1"/>
</dbReference>
<gene>
    <name evidence="3" type="ORF">DLJ74_03325</name>
</gene>
<proteinExistence type="predicted"/>
<evidence type="ECO:0000259" key="2">
    <source>
        <dbReference type="PROSITE" id="PS50987"/>
    </source>
</evidence>
<dbReference type="PANTHER" id="PTHR38600">
    <property type="entry name" value="TRANSCRIPTIONAL REGULATORY PROTEIN"/>
    <property type="match status" value="1"/>
</dbReference>
<dbReference type="SUPFAM" id="SSF46785">
    <property type="entry name" value="Winged helix' DNA-binding domain"/>
    <property type="match status" value="1"/>
</dbReference>
<dbReference type="PANTHER" id="PTHR38600:SF1">
    <property type="entry name" value="TRANSCRIPTIONAL REGULATORY PROTEIN"/>
    <property type="match status" value="1"/>
</dbReference>
<dbReference type="InterPro" id="IPR036390">
    <property type="entry name" value="WH_DNA-bd_sf"/>
</dbReference>
<dbReference type="Pfam" id="PF12840">
    <property type="entry name" value="HTH_20"/>
    <property type="match status" value="1"/>
</dbReference>
<dbReference type="PROSITE" id="PS50987">
    <property type="entry name" value="HTH_ARSR_2"/>
    <property type="match status" value="1"/>
</dbReference>
<dbReference type="EMBL" id="QGTD01000004">
    <property type="protein sequence ID" value="PWU70124.1"/>
    <property type="molecule type" value="Genomic_DNA"/>
</dbReference>
<reference evidence="3 4" key="1">
    <citation type="submission" date="2018-05" db="EMBL/GenBank/DDBJ databases">
        <title>Genomic analysis of Gracilibacillus dipsosauri DD1 reveals novel features of a salt-tolerant amylase.</title>
        <authorList>
            <person name="Deutch C.E."/>
            <person name="Yang S."/>
        </authorList>
    </citation>
    <scope>NUCLEOTIDE SEQUENCE [LARGE SCALE GENOMIC DNA]</scope>
    <source>
        <strain evidence="3 4">DD1</strain>
    </source>
</reference>
<accession>A0A317L4C5</accession>
<sequence length="108" mass="12758">MDEMDKIFKALADSNRRKLLDQLFEKNGQTLNELCGHLDMTRQSVTKHLTILEEANLIIVEWQGRSKLHYLNTAPIGEIYGRWVKKFEHHRIVALKELKNSLKEENRE</sequence>
<dbReference type="SMART" id="SM00418">
    <property type="entry name" value="HTH_ARSR"/>
    <property type="match status" value="1"/>
</dbReference>
<dbReference type="PRINTS" id="PR00778">
    <property type="entry name" value="HTHARSR"/>
</dbReference>
<evidence type="ECO:0000256" key="1">
    <source>
        <dbReference type="ARBA" id="ARBA00023125"/>
    </source>
</evidence>
<keyword evidence="1" id="KW-0238">DNA-binding</keyword>
<dbReference type="OrthoDB" id="9799175at2"/>
<dbReference type="GO" id="GO:0003700">
    <property type="term" value="F:DNA-binding transcription factor activity"/>
    <property type="evidence" value="ECO:0007669"/>
    <property type="project" value="InterPro"/>
</dbReference>
<dbReference type="AlphaFoldDB" id="A0A317L4C5"/>
<dbReference type="GO" id="GO:0003677">
    <property type="term" value="F:DNA binding"/>
    <property type="evidence" value="ECO:0007669"/>
    <property type="project" value="UniProtKB-KW"/>
</dbReference>
<dbReference type="InterPro" id="IPR036388">
    <property type="entry name" value="WH-like_DNA-bd_sf"/>
</dbReference>
<dbReference type="CDD" id="cd00090">
    <property type="entry name" value="HTH_ARSR"/>
    <property type="match status" value="1"/>
</dbReference>
<protein>
    <submittedName>
        <fullName evidence="3">Transcriptional regulator</fullName>
    </submittedName>
</protein>
<organism evidence="3 4">
    <name type="scientific">Gracilibacillus dipsosauri</name>
    <dbReference type="NCBI Taxonomy" id="178340"/>
    <lineage>
        <taxon>Bacteria</taxon>
        <taxon>Bacillati</taxon>
        <taxon>Bacillota</taxon>
        <taxon>Bacilli</taxon>
        <taxon>Bacillales</taxon>
        <taxon>Bacillaceae</taxon>
        <taxon>Gracilibacillus</taxon>
    </lineage>
</organism>
<dbReference type="NCBIfam" id="NF033788">
    <property type="entry name" value="HTH_metalloreg"/>
    <property type="match status" value="1"/>
</dbReference>
<dbReference type="InterPro" id="IPR011991">
    <property type="entry name" value="ArsR-like_HTH"/>
</dbReference>
<keyword evidence="4" id="KW-1185">Reference proteome</keyword>
<evidence type="ECO:0000313" key="3">
    <source>
        <dbReference type="EMBL" id="PWU70124.1"/>
    </source>
</evidence>
<evidence type="ECO:0000313" key="4">
    <source>
        <dbReference type="Proteomes" id="UP000245624"/>
    </source>
</evidence>